<organism evidence="1 3">
    <name type="scientific">BD1-7 clade bacterium</name>
    <dbReference type="NCBI Taxonomy" id="2029982"/>
    <lineage>
        <taxon>Bacteria</taxon>
        <taxon>Pseudomonadati</taxon>
        <taxon>Pseudomonadota</taxon>
        <taxon>Gammaproteobacteria</taxon>
        <taxon>Cellvibrionales</taxon>
        <taxon>Spongiibacteraceae</taxon>
        <taxon>BD1-7 clade</taxon>
    </lineage>
</organism>
<evidence type="ECO:0000313" key="1">
    <source>
        <dbReference type="EMBL" id="CAA0097220.1"/>
    </source>
</evidence>
<proteinExistence type="predicted"/>
<dbReference type="EMBL" id="CACSII010000005">
    <property type="protein sequence ID" value="CAA0097220.1"/>
    <property type="molecule type" value="Genomic_DNA"/>
</dbReference>
<name>A0A5S9P1Z3_9GAMM</name>
<evidence type="ECO:0000313" key="2">
    <source>
        <dbReference type="EMBL" id="CAA0116473.1"/>
    </source>
</evidence>
<protein>
    <submittedName>
        <fullName evidence="1">Uncharacterized protein</fullName>
    </submittedName>
</protein>
<evidence type="ECO:0000313" key="3">
    <source>
        <dbReference type="Proteomes" id="UP000434580"/>
    </source>
</evidence>
<reference evidence="1 3" key="1">
    <citation type="submission" date="2019-11" db="EMBL/GenBank/DDBJ databases">
        <authorList>
            <person name="Holert J."/>
        </authorList>
    </citation>
    <scope>NUCLEOTIDE SEQUENCE [LARGE SCALE GENOMIC DNA]</scope>
    <source>
        <strain evidence="1">BC5_2</strain>
    </source>
</reference>
<accession>A0A5S9P1Z3</accession>
<sequence length="246" mass="26503">MNKNLTTTVIATLLITACNASDDPADSSEDVSTASMSAEFTALQTTKRLVMAAEFKQGDKALTLANTDRVSASALGKDFTFKKLGSKSQPVYNAQEDTDDDTSSVTFTLTRSALSSEHISAVNMPSGFDISAPSGDSTISPNDGKILLVWSNNGFLSNRLVINYAYRCSLGSTTIASTAREVTADDGNHEVDLATIFQGQNFNRCDDFDIAIQRERRGTLSSDFRSGSITGVQLRTVTNIRLTNIR</sequence>
<dbReference type="AlphaFoldDB" id="A0A5S9P1Z3"/>
<dbReference type="PROSITE" id="PS51257">
    <property type="entry name" value="PROKAR_LIPOPROTEIN"/>
    <property type="match status" value="1"/>
</dbReference>
<dbReference type="OrthoDB" id="9897561at2"/>
<gene>
    <name evidence="2" type="ORF">DPBNPPHM_02082</name>
    <name evidence="1" type="ORF">DPBNPPHM_03502</name>
</gene>
<dbReference type="Proteomes" id="UP000434580">
    <property type="component" value="Unassembled WGS sequence"/>
</dbReference>
<dbReference type="EMBL" id="CACSII010000018">
    <property type="protein sequence ID" value="CAA0116473.1"/>
    <property type="molecule type" value="Genomic_DNA"/>
</dbReference>